<reference evidence="2 3" key="1">
    <citation type="journal article" date="2023" name="Arcadia Sci">
        <title>De novo assembly of a long-read Amblyomma americanum tick genome.</title>
        <authorList>
            <person name="Chou S."/>
            <person name="Poskanzer K.E."/>
            <person name="Rollins M."/>
            <person name="Thuy-Boun P.S."/>
        </authorList>
    </citation>
    <scope>NUCLEOTIDE SEQUENCE [LARGE SCALE GENOMIC DNA]</scope>
    <source>
        <strain evidence="2">F_SG_1</strain>
        <tissue evidence="2">Salivary glands</tissue>
    </source>
</reference>
<sequence length="87" mass="9471">MSCTDLSFEVGQCVEKICHCLNMDDVHPGTRLSDAKAAASKKKPAPSDAEPQPQNRLAADIPEPSQPWPRKPVISSSQETFVPLLDL</sequence>
<dbReference type="AlphaFoldDB" id="A0AAQ4EYF1"/>
<accession>A0AAQ4EYF1</accession>
<protein>
    <submittedName>
        <fullName evidence="2">Uncharacterized protein</fullName>
    </submittedName>
</protein>
<evidence type="ECO:0000313" key="2">
    <source>
        <dbReference type="EMBL" id="KAK8779769.1"/>
    </source>
</evidence>
<feature type="region of interest" description="Disordered" evidence="1">
    <location>
        <begin position="29"/>
        <end position="75"/>
    </location>
</feature>
<dbReference type="EMBL" id="JARKHS020009428">
    <property type="protein sequence ID" value="KAK8779769.1"/>
    <property type="molecule type" value="Genomic_DNA"/>
</dbReference>
<keyword evidence="3" id="KW-1185">Reference proteome</keyword>
<evidence type="ECO:0000313" key="3">
    <source>
        <dbReference type="Proteomes" id="UP001321473"/>
    </source>
</evidence>
<feature type="non-terminal residue" evidence="2">
    <location>
        <position position="87"/>
    </location>
</feature>
<dbReference type="Proteomes" id="UP001321473">
    <property type="component" value="Unassembled WGS sequence"/>
</dbReference>
<organism evidence="2 3">
    <name type="scientific">Amblyomma americanum</name>
    <name type="common">Lone star tick</name>
    <dbReference type="NCBI Taxonomy" id="6943"/>
    <lineage>
        <taxon>Eukaryota</taxon>
        <taxon>Metazoa</taxon>
        <taxon>Ecdysozoa</taxon>
        <taxon>Arthropoda</taxon>
        <taxon>Chelicerata</taxon>
        <taxon>Arachnida</taxon>
        <taxon>Acari</taxon>
        <taxon>Parasitiformes</taxon>
        <taxon>Ixodida</taxon>
        <taxon>Ixodoidea</taxon>
        <taxon>Ixodidae</taxon>
        <taxon>Amblyomminae</taxon>
        <taxon>Amblyomma</taxon>
    </lineage>
</organism>
<proteinExistence type="predicted"/>
<evidence type="ECO:0000256" key="1">
    <source>
        <dbReference type="SAM" id="MobiDB-lite"/>
    </source>
</evidence>
<name>A0AAQ4EYF1_AMBAM</name>
<comment type="caution">
    <text evidence="2">The sequence shown here is derived from an EMBL/GenBank/DDBJ whole genome shotgun (WGS) entry which is preliminary data.</text>
</comment>
<gene>
    <name evidence="2" type="ORF">V5799_018890</name>
</gene>